<dbReference type="EMBL" id="JBHSOZ010000003">
    <property type="protein sequence ID" value="MFC5712274.1"/>
    <property type="molecule type" value="Genomic_DNA"/>
</dbReference>
<evidence type="ECO:0000313" key="3">
    <source>
        <dbReference type="Proteomes" id="UP001596142"/>
    </source>
</evidence>
<protein>
    <submittedName>
        <fullName evidence="2">PRC-barrel domain-containing protein</fullName>
    </submittedName>
</protein>
<name>A0ABW0YPJ9_9BACI</name>
<accession>A0ABW0YPJ9</accession>
<dbReference type="InterPro" id="IPR027275">
    <property type="entry name" value="PRC-brl_dom"/>
</dbReference>
<gene>
    <name evidence="2" type="ORF">ACFPU1_05730</name>
</gene>
<dbReference type="InterPro" id="IPR011033">
    <property type="entry name" value="PRC_barrel-like_sf"/>
</dbReference>
<keyword evidence="3" id="KW-1185">Reference proteome</keyword>
<organism evidence="2 3">
    <name type="scientific">Thalassorhabdus alkalitolerans</name>
    <dbReference type="NCBI Taxonomy" id="2282697"/>
    <lineage>
        <taxon>Bacteria</taxon>
        <taxon>Bacillati</taxon>
        <taxon>Bacillota</taxon>
        <taxon>Bacilli</taxon>
        <taxon>Bacillales</taxon>
        <taxon>Bacillaceae</taxon>
        <taxon>Thalassorhabdus</taxon>
    </lineage>
</organism>
<dbReference type="Gene3D" id="3.90.50.10">
    <property type="entry name" value="Photosynthetic Reaction Center, subunit H, domain 2"/>
    <property type="match status" value="2"/>
</dbReference>
<sequence length="262" mass="30243">MLFPAKDLVRFSIEATDGDIGKVDDLFFEEDNWTVRYMVVNTNPWLPGGKVLISPISIESVDLSEGVVRVDLTKDQIKDAPDIDSSEAISRQKEEEYHQYYGFSYYWPFAGYWGHHAYARDLASLGSDDLANEVKEQDTEENEQEGPKLRSAKELTGDWTGYNIVAYEEAAGNVSNLLIEDKTWKVRYMVVSSSKMFSSKEVLLSTDWVNEVDWVNGDIHMNVNKEEIEQAPDYETGNPVERSFEEDLYSHFKKENYWDREL</sequence>
<dbReference type="Proteomes" id="UP001596142">
    <property type="component" value="Unassembled WGS sequence"/>
</dbReference>
<evidence type="ECO:0000259" key="1">
    <source>
        <dbReference type="Pfam" id="PF05239"/>
    </source>
</evidence>
<evidence type="ECO:0000313" key="2">
    <source>
        <dbReference type="EMBL" id="MFC5712274.1"/>
    </source>
</evidence>
<dbReference type="InterPro" id="IPR014747">
    <property type="entry name" value="Bac_photo_RC_H_C"/>
</dbReference>
<dbReference type="Pfam" id="PF05239">
    <property type="entry name" value="PRC"/>
    <property type="match status" value="2"/>
</dbReference>
<dbReference type="SUPFAM" id="SSF50346">
    <property type="entry name" value="PRC-barrel domain"/>
    <property type="match status" value="2"/>
</dbReference>
<reference evidence="3" key="1">
    <citation type="journal article" date="2019" name="Int. J. Syst. Evol. Microbiol.">
        <title>The Global Catalogue of Microorganisms (GCM) 10K type strain sequencing project: providing services to taxonomists for standard genome sequencing and annotation.</title>
        <authorList>
            <consortium name="The Broad Institute Genomics Platform"/>
            <consortium name="The Broad Institute Genome Sequencing Center for Infectious Disease"/>
            <person name="Wu L."/>
            <person name="Ma J."/>
        </authorList>
    </citation>
    <scope>NUCLEOTIDE SEQUENCE [LARGE SCALE GENOMIC DNA]</scope>
    <source>
        <strain evidence="3">CECT 7184</strain>
    </source>
</reference>
<comment type="caution">
    <text evidence="2">The sequence shown here is derived from an EMBL/GenBank/DDBJ whole genome shotgun (WGS) entry which is preliminary data.</text>
</comment>
<feature type="domain" description="PRC-barrel" evidence="1">
    <location>
        <begin position="4"/>
        <end position="76"/>
    </location>
</feature>
<dbReference type="RefSeq" id="WP_100399448.1">
    <property type="nucleotide sequence ID" value="NZ_JBHSOZ010000003.1"/>
</dbReference>
<proteinExistence type="predicted"/>
<feature type="domain" description="PRC-barrel" evidence="1">
    <location>
        <begin position="159"/>
        <end position="227"/>
    </location>
</feature>